<dbReference type="Gene3D" id="3.40.50.12230">
    <property type="match status" value="1"/>
</dbReference>
<dbReference type="SUPFAM" id="SSF53328">
    <property type="entry name" value="Formyltransferase"/>
    <property type="match status" value="1"/>
</dbReference>
<evidence type="ECO:0000313" key="3">
    <source>
        <dbReference type="EMBL" id="EEO23867.1"/>
    </source>
</evidence>
<feature type="domain" description="Formyl transferase C-terminal" evidence="2">
    <location>
        <begin position="193"/>
        <end position="281"/>
    </location>
</feature>
<dbReference type="OrthoDB" id="9802815at2"/>
<dbReference type="GO" id="GO:0004479">
    <property type="term" value="F:methionyl-tRNA formyltransferase activity"/>
    <property type="evidence" value="ECO:0007669"/>
    <property type="project" value="TreeGrafter"/>
</dbReference>
<evidence type="ECO:0008006" key="5">
    <source>
        <dbReference type="Google" id="ProtNLM"/>
    </source>
</evidence>
<protein>
    <recommendedName>
        <fullName evidence="5">Methionyl-tRNA formyltransferase</fullName>
    </recommendedName>
</protein>
<dbReference type="EMBL" id="ACDN02000060">
    <property type="protein sequence ID" value="EEO23867.1"/>
    <property type="molecule type" value="Genomic_DNA"/>
</dbReference>
<dbReference type="InterPro" id="IPR002376">
    <property type="entry name" value="Formyl_transf_N"/>
</dbReference>
<dbReference type="Pfam" id="PF02911">
    <property type="entry name" value="Formyl_trans_C"/>
    <property type="match status" value="1"/>
</dbReference>
<dbReference type="PANTHER" id="PTHR11138:SF5">
    <property type="entry name" value="METHIONYL-TRNA FORMYLTRANSFERASE, MITOCHONDRIAL"/>
    <property type="match status" value="1"/>
</dbReference>
<evidence type="ECO:0000259" key="2">
    <source>
        <dbReference type="Pfam" id="PF02911"/>
    </source>
</evidence>
<accession>C3XFS8</accession>
<dbReference type="PANTHER" id="PTHR11138">
    <property type="entry name" value="METHIONYL-TRNA FORMYLTRANSFERASE"/>
    <property type="match status" value="1"/>
</dbReference>
<evidence type="ECO:0000313" key="4">
    <source>
        <dbReference type="Proteomes" id="UP000005085"/>
    </source>
</evidence>
<proteinExistence type="predicted"/>
<dbReference type="SUPFAM" id="SSF50486">
    <property type="entry name" value="FMT C-terminal domain-like"/>
    <property type="match status" value="1"/>
</dbReference>
<dbReference type="Proteomes" id="UP000005085">
    <property type="component" value="Unassembled WGS sequence"/>
</dbReference>
<dbReference type="Pfam" id="PF00551">
    <property type="entry name" value="Formyl_trans_N"/>
    <property type="match status" value="1"/>
</dbReference>
<organism evidence="3 4">
    <name type="scientific">Helicobacter bilis ATCC 43879</name>
    <dbReference type="NCBI Taxonomy" id="613026"/>
    <lineage>
        <taxon>Bacteria</taxon>
        <taxon>Pseudomonadati</taxon>
        <taxon>Campylobacterota</taxon>
        <taxon>Epsilonproteobacteria</taxon>
        <taxon>Campylobacterales</taxon>
        <taxon>Helicobacteraceae</taxon>
        <taxon>Helicobacter</taxon>
    </lineage>
</organism>
<dbReference type="eggNOG" id="COG0223">
    <property type="taxonomic scope" value="Bacteria"/>
</dbReference>
<sequence length="291" mass="33501">MKCYLFVLGYKGLFVLNELERKGLLQCIECVVTHIIKTEKSYFDDIKEICCRNGIPFCLKDEISKFHKDNNSYAVAIGWKWVIQGYSKIIVFHDSLLPKYRGFNPLVTSLINGDDTIGVSVLYGTNEYDKGDIIYQKSMAVSYPITIWEAIGKISHLYADLCIKVLKDIQSNKSLIAKKQNHAEATYSLWRDRQDYHINWQWDSARIVRFIDAVGFPYDGAKTMFENKILKVLKAEVIKDVVVANRDCGKVIFMENKCCIVVCGIGLVKLCEVVDENGQRWIAPNFRIHFR</sequence>
<evidence type="ECO:0000259" key="1">
    <source>
        <dbReference type="Pfam" id="PF00551"/>
    </source>
</evidence>
<dbReference type="RefSeq" id="WP_005218146.1">
    <property type="nucleotide sequence ID" value="NZ_KI392040.1"/>
</dbReference>
<feature type="domain" description="Formyl transferase N-terminal" evidence="1">
    <location>
        <begin position="84"/>
        <end position="142"/>
    </location>
</feature>
<keyword evidence="4" id="KW-1185">Reference proteome</keyword>
<dbReference type="HOGENOM" id="CLU_081502_0_0_7"/>
<dbReference type="AlphaFoldDB" id="C3XFS8"/>
<comment type="caution">
    <text evidence="3">The sequence shown here is derived from an EMBL/GenBank/DDBJ whole genome shotgun (WGS) entry which is preliminary data.</text>
</comment>
<reference evidence="3 4" key="1">
    <citation type="journal article" date="2014" name="Genome Announc.">
        <title>Draft genome sequences of six enterohepatic helicobacter species isolated from humans and one from rhesus macaques.</title>
        <authorList>
            <person name="Shen Z."/>
            <person name="Sheh A."/>
            <person name="Young S.K."/>
            <person name="Abouelliel A."/>
            <person name="Ward D.V."/>
            <person name="Earl A.M."/>
            <person name="Fox J.G."/>
        </authorList>
    </citation>
    <scope>NUCLEOTIDE SEQUENCE [LARGE SCALE GENOMIC DNA]</scope>
    <source>
        <strain evidence="3 4">ATCC 43879</strain>
    </source>
</reference>
<name>C3XFS8_9HELI</name>
<dbReference type="InterPro" id="IPR036477">
    <property type="entry name" value="Formyl_transf_N_sf"/>
</dbReference>
<dbReference type="InterPro" id="IPR005793">
    <property type="entry name" value="Formyl_trans_C"/>
</dbReference>
<gene>
    <name evidence="3" type="ORF">HRAG_00924</name>
</gene>
<dbReference type="InterPro" id="IPR011034">
    <property type="entry name" value="Formyl_transferase-like_C_sf"/>
</dbReference>